<keyword evidence="5 10" id="KW-1133">Transmembrane helix</keyword>
<dbReference type="EMBL" id="WEKW01006784">
    <property type="protein sequence ID" value="NWI24677.1"/>
    <property type="molecule type" value="Genomic_DNA"/>
</dbReference>
<keyword evidence="8" id="KW-0675">Receptor</keyword>
<protein>
    <submittedName>
        <fullName evidence="11">O14I1 protein</fullName>
    </submittedName>
</protein>
<keyword evidence="9" id="KW-0807">Transducer</keyword>
<dbReference type="Pfam" id="PF13853">
    <property type="entry name" value="7tm_4"/>
    <property type="match status" value="1"/>
</dbReference>
<evidence type="ECO:0000256" key="2">
    <source>
        <dbReference type="ARBA" id="ARBA00022475"/>
    </source>
</evidence>
<evidence type="ECO:0000313" key="11">
    <source>
        <dbReference type="EMBL" id="NWI24677.1"/>
    </source>
</evidence>
<accession>A0A850ZYR2</accession>
<dbReference type="AlphaFoldDB" id="A0A850ZYR2"/>
<keyword evidence="4" id="KW-0716">Sensory transduction</keyword>
<keyword evidence="4" id="KW-0552">Olfaction</keyword>
<dbReference type="PANTHER" id="PTHR26452">
    <property type="entry name" value="OLFACTORY RECEPTOR"/>
    <property type="match status" value="1"/>
</dbReference>
<evidence type="ECO:0000256" key="1">
    <source>
        <dbReference type="ARBA" id="ARBA00004651"/>
    </source>
</evidence>
<evidence type="ECO:0000256" key="7">
    <source>
        <dbReference type="ARBA" id="ARBA00023136"/>
    </source>
</evidence>
<feature type="transmembrane region" description="Helical" evidence="10">
    <location>
        <begin position="36"/>
        <end position="55"/>
    </location>
</feature>
<dbReference type="InterPro" id="IPR000725">
    <property type="entry name" value="Olfact_rcpt"/>
</dbReference>
<organism evidence="11 12">
    <name type="scientific">Sula dactylatra</name>
    <name type="common">Masked booby</name>
    <dbReference type="NCBI Taxonomy" id="56068"/>
    <lineage>
        <taxon>Eukaryota</taxon>
        <taxon>Metazoa</taxon>
        <taxon>Chordata</taxon>
        <taxon>Craniata</taxon>
        <taxon>Vertebrata</taxon>
        <taxon>Euteleostomi</taxon>
        <taxon>Archelosauria</taxon>
        <taxon>Archosauria</taxon>
        <taxon>Dinosauria</taxon>
        <taxon>Saurischia</taxon>
        <taxon>Theropoda</taxon>
        <taxon>Coelurosauria</taxon>
        <taxon>Aves</taxon>
        <taxon>Neognathae</taxon>
        <taxon>Neoaves</taxon>
        <taxon>Aequornithes</taxon>
        <taxon>Suliformes</taxon>
        <taxon>Sulidae</taxon>
        <taxon>Sula</taxon>
    </lineage>
</organism>
<dbReference type="SUPFAM" id="SSF81321">
    <property type="entry name" value="Family A G protein-coupled receptor-like"/>
    <property type="match status" value="1"/>
</dbReference>
<dbReference type="InterPro" id="IPR050516">
    <property type="entry name" value="Olfactory_GPCR"/>
</dbReference>
<dbReference type="Proteomes" id="UP000619137">
    <property type="component" value="Unassembled WGS sequence"/>
</dbReference>
<comment type="caution">
    <text evidence="11">The sequence shown here is derived from an EMBL/GenBank/DDBJ whole genome shotgun (WGS) entry which is preliminary data.</text>
</comment>
<feature type="non-terminal residue" evidence="11">
    <location>
        <position position="1"/>
    </location>
</feature>
<dbReference type="GO" id="GO:0004930">
    <property type="term" value="F:G protein-coupled receptor activity"/>
    <property type="evidence" value="ECO:0007669"/>
    <property type="project" value="UniProtKB-KW"/>
</dbReference>
<name>A0A850ZYR2_SULDA</name>
<dbReference type="GO" id="GO:0004984">
    <property type="term" value="F:olfactory receptor activity"/>
    <property type="evidence" value="ECO:0007669"/>
    <property type="project" value="InterPro"/>
</dbReference>
<keyword evidence="2" id="KW-1003">Cell membrane</keyword>
<evidence type="ECO:0000256" key="3">
    <source>
        <dbReference type="ARBA" id="ARBA00022692"/>
    </source>
</evidence>
<evidence type="ECO:0000313" key="12">
    <source>
        <dbReference type="Proteomes" id="UP000619137"/>
    </source>
</evidence>
<keyword evidence="6" id="KW-0297">G-protein coupled receptor</keyword>
<dbReference type="Gene3D" id="1.20.1070.10">
    <property type="entry name" value="Rhodopsin 7-helix transmembrane proteins"/>
    <property type="match status" value="1"/>
</dbReference>
<keyword evidence="12" id="KW-1185">Reference proteome</keyword>
<evidence type="ECO:0000256" key="6">
    <source>
        <dbReference type="ARBA" id="ARBA00023040"/>
    </source>
</evidence>
<feature type="transmembrane region" description="Helical" evidence="10">
    <location>
        <begin position="6"/>
        <end position="24"/>
    </location>
</feature>
<proteinExistence type="predicted"/>
<reference evidence="11" key="1">
    <citation type="submission" date="2019-10" db="EMBL/GenBank/DDBJ databases">
        <title>Bird 10,000 Genomes (B10K) Project - Family phase.</title>
        <authorList>
            <person name="Zhang G."/>
        </authorList>
    </citation>
    <scope>NUCLEOTIDE SEQUENCE</scope>
    <source>
        <strain evidence="11">B10K-DU-002-49</strain>
        <tissue evidence="11">Muscle</tissue>
    </source>
</reference>
<comment type="subcellular location">
    <subcellularLocation>
        <location evidence="1">Cell membrane</location>
        <topology evidence="1">Multi-pass membrane protein</topology>
    </subcellularLocation>
</comment>
<evidence type="ECO:0000256" key="10">
    <source>
        <dbReference type="SAM" id="Phobius"/>
    </source>
</evidence>
<gene>
    <name evidence="11" type="primary">Or14i1_1</name>
    <name evidence="11" type="ORF">SULDAC_R09577</name>
</gene>
<evidence type="ECO:0000256" key="8">
    <source>
        <dbReference type="ARBA" id="ARBA00023170"/>
    </source>
</evidence>
<evidence type="ECO:0000256" key="5">
    <source>
        <dbReference type="ARBA" id="ARBA00022989"/>
    </source>
</evidence>
<sequence>LAFGWFILIMPSYLQFFRAVLRIPSDQGWHKAFSMCLPHLAMVSPYVSTAMFAYMKPPSISSPAQDLVLAVLYLVTPPAVNLLIYSMRNQELR</sequence>
<feature type="transmembrane region" description="Helical" evidence="10">
    <location>
        <begin position="67"/>
        <end position="85"/>
    </location>
</feature>
<dbReference type="GO" id="GO:0005886">
    <property type="term" value="C:plasma membrane"/>
    <property type="evidence" value="ECO:0007669"/>
    <property type="project" value="UniProtKB-SubCell"/>
</dbReference>
<keyword evidence="3 10" id="KW-0812">Transmembrane</keyword>
<evidence type="ECO:0000256" key="9">
    <source>
        <dbReference type="ARBA" id="ARBA00023224"/>
    </source>
</evidence>
<keyword evidence="7 10" id="KW-0472">Membrane</keyword>
<evidence type="ECO:0000256" key="4">
    <source>
        <dbReference type="ARBA" id="ARBA00022725"/>
    </source>
</evidence>
<feature type="non-terminal residue" evidence="11">
    <location>
        <position position="93"/>
    </location>
</feature>